<organism evidence="5 6">
    <name type="scientific">Paracoccus aerius</name>
    <dbReference type="NCBI Taxonomy" id="1915382"/>
    <lineage>
        <taxon>Bacteria</taxon>
        <taxon>Pseudomonadati</taxon>
        <taxon>Pseudomonadota</taxon>
        <taxon>Alphaproteobacteria</taxon>
        <taxon>Rhodobacterales</taxon>
        <taxon>Paracoccaceae</taxon>
        <taxon>Paracoccus</taxon>
    </lineage>
</organism>
<dbReference type="PANTHER" id="PTHR43300:SF7">
    <property type="entry name" value="UDP-N-ACETYLBACILLOSAMINE N-ACETYLTRANSFERASE"/>
    <property type="match status" value="1"/>
</dbReference>
<sequence>MRPSIIPIGLSGNLVEIFEALTAVAVVPAILDEGPQLKGTLFRGIRIVDFTGARKYPGASFLCLVGSVRSIRARKDIIKRTGLPQKRFARFIHQSAKVSAMAELGQGVVLYDGALLTSNALLGHHVLVMPRAIIHHDVRIGDYSIVGAGVIMAGGVTVGPDCYIGSGACIRDGVSIGEGAVVGMGSVVVRDVAPGAVVAGNPARVLRNAAQPAE</sequence>
<dbReference type="EMBL" id="JAESHT010000004">
    <property type="protein sequence ID" value="MBL3673225.1"/>
    <property type="molecule type" value="Genomic_DNA"/>
</dbReference>
<dbReference type="CDD" id="cd03360">
    <property type="entry name" value="LbH_AT_putative"/>
    <property type="match status" value="1"/>
</dbReference>
<evidence type="ECO:0000256" key="4">
    <source>
        <dbReference type="ARBA" id="ARBA00023315"/>
    </source>
</evidence>
<gene>
    <name evidence="5" type="ORF">JL111_06940</name>
</gene>
<evidence type="ECO:0000256" key="2">
    <source>
        <dbReference type="ARBA" id="ARBA00022679"/>
    </source>
</evidence>
<keyword evidence="6" id="KW-1185">Reference proteome</keyword>
<comment type="similarity">
    <text evidence="1">Belongs to the transferase hexapeptide repeat family.</text>
</comment>
<dbReference type="PANTHER" id="PTHR43300">
    <property type="entry name" value="ACETYLTRANSFERASE"/>
    <property type="match status" value="1"/>
</dbReference>
<accession>A0ABS1S4M2</accession>
<evidence type="ECO:0000313" key="6">
    <source>
        <dbReference type="Proteomes" id="UP000644749"/>
    </source>
</evidence>
<dbReference type="InterPro" id="IPR050179">
    <property type="entry name" value="Trans_hexapeptide_repeat"/>
</dbReference>
<name>A0ABS1S4M2_9RHOB</name>
<evidence type="ECO:0000256" key="1">
    <source>
        <dbReference type="ARBA" id="ARBA00007274"/>
    </source>
</evidence>
<dbReference type="Gene3D" id="2.160.10.10">
    <property type="entry name" value="Hexapeptide repeat proteins"/>
    <property type="match status" value="1"/>
</dbReference>
<keyword evidence="2" id="KW-0808">Transferase</keyword>
<keyword evidence="4" id="KW-0012">Acyltransferase</keyword>
<dbReference type="InterPro" id="IPR011004">
    <property type="entry name" value="Trimer_LpxA-like_sf"/>
</dbReference>
<evidence type="ECO:0000256" key="3">
    <source>
        <dbReference type="ARBA" id="ARBA00022737"/>
    </source>
</evidence>
<dbReference type="Pfam" id="PF00132">
    <property type="entry name" value="Hexapep"/>
    <property type="match status" value="2"/>
</dbReference>
<dbReference type="InterPro" id="IPR001451">
    <property type="entry name" value="Hexapep"/>
</dbReference>
<dbReference type="RefSeq" id="WP_191308877.1">
    <property type="nucleotide sequence ID" value="NZ_BNCL01000004.1"/>
</dbReference>
<dbReference type="SUPFAM" id="SSF51161">
    <property type="entry name" value="Trimeric LpxA-like enzymes"/>
    <property type="match status" value="1"/>
</dbReference>
<dbReference type="InterPro" id="IPR018357">
    <property type="entry name" value="Hexapep_transf_CS"/>
</dbReference>
<dbReference type="InterPro" id="IPR020019">
    <property type="entry name" value="AcTrfase_PglD-like"/>
</dbReference>
<comment type="caution">
    <text evidence="5">The sequence shown here is derived from an EMBL/GenBank/DDBJ whole genome shotgun (WGS) entry which is preliminary data.</text>
</comment>
<proteinExistence type="inferred from homology"/>
<protein>
    <submittedName>
        <fullName evidence="5">Acetyltransferase</fullName>
    </submittedName>
</protein>
<keyword evidence="3" id="KW-0677">Repeat</keyword>
<dbReference type="PROSITE" id="PS00101">
    <property type="entry name" value="HEXAPEP_TRANSFERASES"/>
    <property type="match status" value="1"/>
</dbReference>
<dbReference type="Proteomes" id="UP000644749">
    <property type="component" value="Unassembled WGS sequence"/>
</dbReference>
<evidence type="ECO:0000313" key="5">
    <source>
        <dbReference type="EMBL" id="MBL3673225.1"/>
    </source>
</evidence>
<reference evidence="5 6" key="1">
    <citation type="submission" date="2021-01" db="EMBL/GenBank/DDBJ databases">
        <title>011410 draft genome.</title>
        <authorList>
            <person name="Lang L."/>
        </authorList>
    </citation>
    <scope>NUCLEOTIDE SEQUENCE [LARGE SCALE GENOMIC DNA]</scope>
    <source>
        <strain evidence="5 6">KCTC 42845</strain>
    </source>
</reference>